<evidence type="ECO:0000256" key="5">
    <source>
        <dbReference type="ARBA" id="ARBA00022989"/>
    </source>
</evidence>
<dbReference type="PANTHER" id="PTHR34229">
    <property type="entry name" value="METAL TRANSPORT PROTEIN HI_1621-RELATED"/>
    <property type="match status" value="1"/>
</dbReference>
<evidence type="ECO:0000256" key="6">
    <source>
        <dbReference type="ARBA" id="ARBA00023136"/>
    </source>
</evidence>
<keyword evidence="2" id="KW-0813">Transport</keyword>
<dbReference type="AlphaFoldDB" id="F6ITS4"/>
<evidence type="ECO:0000256" key="4">
    <source>
        <dbReference type="ARBA" id="ARBA00022692"/>
    </source>
</evidence>
<dbReference type="Gene3D" id="1.10.1760.20">
    <property type="match status" value="1"/>
</dbReference>
<feature type="transmembrane region" description="Helical" evidence="7">
    <location>
        <begin position="193"/>
        <end position="215"/>
    </location>
</feature>
<feature type="transmembrane region" description="Helical" evidence="7">
    <location>
        <begin position="79"/>
        <end position="104"/>
    </location>
</feature>
<evidence type="ECO:0000256" key="2">
    <source>
        <dbReference type="ARBA" id="ARBA00022448"/>
    </source>
</evidence>
<evidence type="ECO:0000313" key="9">
    <source>
        <dbReference type="EMBL" id="CCB81963.1"/>
    </source>
</evidence>
<dbReference type="PANTHER" id="PTHR34229:SF1">
    <property type="entry name" value="METAL TRANSPORT PROTEIN HI_1621-RELATED"/>
    <property type="match status" value="1"/>
</dbReference>
<evidence type="ECO:0000256" key="3">
    <source>
        <dbReference type="ARBA" id="ARBA00022475"/>
    </source>
</evidence>
<keyword evidence="6 7" id="KW-0472">Membrane</keyword>
<feature type="transmembrane region" description="Helical" evidence="7">
    <location>
        <begin position="304"/>
        <end position="324"/>
    </location>
</feature>
<proteinExistence type="predicted"/>
<keyword evidence="4 7" id="KW-0812">Transmembrane</keyword>
<feature type="transmembrane region" description="Helical" evidence="7">
    <location>
        <begin position="12"/>
        <end position="34"/>
    </location>
</feature>
<dbReference type="GO" id="GO:0000041">
    <property type="term" value="P:transition metal ion transport"/>
    <property type="evidence" value="ECO:0007669"/>
    <property type="project" value="InterPro"/>
</dbReference>
<organism evidence="9">
    <name type="scientific">Lactiplantibacillus pentosus MP-10</name>
    <dbReference type="NCBI Taxonomy" id="1028490"/>
    <lineage>
        <taxon>Bacteria</taxon>
        <taxon>Bacillati</taxon>
        <taxon>Bacillota</taxon>
        <taxon>Bacilli</taxon>
        <taxon>Lactobacillales</taxon>
        <taxon>Lactobacillaceae</taxon>
        <taxon>Lactiplantibacillus</taxon>
    </lineage>
</organism>
<evidence type="ECO:0000256" key="7">
    <source>
        <dbReference type="SAM" id="Phobius"/>
    </source>
</evidence>
<dbReference type="EMBL" id="FR871780">
    <property type="protein sequence ID" value="CCB81963.1"/>
    <property type="molecule type" value="Genomic_DNA"/>
</dbReference>
<sequence>MRCSSVHIPDNYLSPATCGTLVTAMVPVWTVAVLKVKVQLKTHRETLPMLGIAASLAFLIMMFNLPIPGGTTAHAVGGTLLAVLIGPWAACLALTVTLLLQALLFGDGGILAFGANALNMAVIMPFVGYACYRMGQKWHHEKLGLAVGAYLGINMAALVAGIELGLQPLLAHTTSGAPLYCPYGLNITVPAMLAAHLLVAGWVEVVFTLLVFQFVKRVAPTNLYQTPTLRNHRPWIALLLGLAVLSPLGLLASNTAWGEWSPHELQQRLVQQHISTHAPQGMVHGFHFQALFSDYTIAGLPVSLGYILSGMTAILIFLLLIRGLQHETNPSHR</sequence>
<dbReference type="NCBIfam" id="NF008873">
    <property type="entry name" value="PRK11909.1"/>
    <property type="match status" value="1"/>
</dbReference>
<name>F6ITS4_LACPE</name>
<comment type="subcellular location">
    <subcellularLocation>
        <location evidence="1">Cell membrane</location>
        <topology evidence="1">Multi-pass membrane protein</topology>
    </subcellularLocation>
</comment>
<feature type="transmembrane region" description="Helical" evidence="7">
    <location>
        <begin position="110"/>
        <end position="131"/>
    </location>
</feature>
<dbReference type="Pfam" id="PF01891">
    <property type="entry name" value="CbiM"/>
    <property type="match status" value="1"/>
</dbReference>
<dbReference type="NCBIfam" id="NF005598">
    <property type="entry name" value="PRK07331.1"/>
    <property type="match status" value="1"/>
</dbReference>
<keyword evidence="3" id="KW-1003">Cell membrane</keyword>
<dbReference type="InterPro" id="IPR025937">
    <property type="entry name" value="PDGLE_dom"/>
</dbReference>
<dbReference type="GO" id="GO:0005886">
    <property type="term" value="C:plasma membrane"/>
    <property type="evidence" value="ECO:0007669"/>
    <property type="project" value="UniProtKB-SubCell"/>
</dbReference>
<gene>
    <name evidence="9" type="ORF">LPE_00975</name>
</gene>
<accession>F6ITS4</accession>
<feature type="transmembrane region" description="Helical" evidence="7">
    <location>
        <begin position="46"/>
        <end position="67"/>
    </location>
</feature>
<feature type="transmembrane region" description="Helical" evidence="7">
    <location>
        <begin position="235"/>
        <end position="257"/>
    </location>
</feature>
<protein>
    <submittedName>
        <fullName evidence="9">Cobalamin biosynthesis protein</fullName>
    </submittedName>
</protein>
<dbReference type="InterPro" id="IPR002751">
    <property type="entry name" value="CbiM/NikMN"/>
</dbReference>
<evidence type="ECO:0000259" key="8">
    <source>
        <dbReference type="Pfam" id="PF13190"/>
    </source>
</evidence>
<reference evidence="9" key="1">
    <citation type="journal article" date="2011" name="J. Bacteriol.">
        <title>Annotated genome sequence of Lactobacillus pentosus MP-10, which has probiotic potential, from naturally fermented Alorena green table olives.</title>
        <authorList>
            <person name="Abriouel H."/>
            <person name="Benomar N."/>
            <person name="Perez Pulido R."/>
            <person name="Canamero M.M."/>
            <person name="Galvez A."/>
        </authorList>
    </citation>
    <scope>NUCLEOTIDE SEQUENCE</scope>
    <source>
        <strain evidence="9">MP-10</strain>
    </source>
</reference>
<evidence type="ECO:0000256" key="1">
    <source>
        <dbReference type="ARBA" id="ARBA00004651"/>
    </source>
</evidence>
<feature type="transmembrane region" description="Helical" evidence="7">
    <location>
        <begin position="143"/>
        <end position="162"/>
    </location>
</feature>
<feature type="domain" description="PDGLE" evidence="8">
    <location>
        <begin position="236"/>
        <end position="323"/>
    </location>
</feature>
<keyword evidence="5 7" id="KW-1133">Transmembrane helix</keyword>
<dbReference type="Pfam" id="PF13190">
    <property type="entry name" value="PDGLE"/>
    <property type="match status" value="1"/>
</dbReference>